<evidence type="ECO:0000256" key="4">
    <source>
        <dbReference type="PIRSR" id="PIRSR000460-1"/>
    </source>
</evidence>
<comment type="similarity">
    <text evidence="2">Belongs to the glycogen phosphorylase family.</text>
</comment>
<evidence type="ECO:0000256" key="3">
    <source>
        <dbReference type="ARBA" id="ARBA00022533"/>
    </source>
</evidence>
<name>A0A2T7BH14_9BACT</name>
<feature type="modified residue" description="N6-(pyridoxal phosphate)lysine" evidence="4">
    <location>
        <position position="583"/>
    </location>
</feature>
<dbReference type="PIRSF" id="PIRSF000460">
    <property type="entry name" value="Pprylas_GlgP"/>
    <property type="match status" value="1"/>
</dbReference>
<sequence length="826" mass="92202">MHKNEIPGFQTLVSLALDVRWSWNHEADALWQQLDPQLWSQTHNPWVILQTMATDKLQQKLSDPQMRTQIDALEAAREAAHAAPTWFSRQEGASDVKGIAYFSMEFMLTEALPIYVGGLGNVAGDQLKAASDLGVPVTGIGLLYQQGYFRQVIDASGNQQAYYPYNDPGQLPIKPLFTENGEWLRIQVPMPNAPLWLRVWEVTAGRVKLFLLDSNDPANPPFYRGITSQIYGGDSTMRLQQEIVLGIGGWRVLEALNLQPDVCHLNEGHAALAILERTASFMASEKVSFDTAFSTVRAGNLFTTHTAVAAGFDHFEPWLMATYLGTYAAEKLQLSVDQLLALGRQNPADDNERFNMAYLAINGSGAVNAVSRLHSEVSKGLFQPLFNRWNPEDIPVGYVTNGIHVPSWESRAAGAFWAQVGGETGWQNGGEGPAAAILQAPASALWAMRQQARKSLVGYVRRQSGNPALFDEHTLTIGFARRFVPYKRPDLLLRDPNRLVRLLTNYQQPVQLVIAGKAPPADEQGKGIIRHWLQFIHDYNMSAHVVFLPDYDMLMAAHMTGGVDVWLNTPRRPWEACGTSGMKVLVNGGINLSELDGWWAEAYTPQTGWALGDGLEHHDDDDHQDALEAEDLYTTLEQQVVPSFYQRNAAQLPEAWIEMMRQSMAVHTPAFSANRAVREYTLKYYLPGARAYQQRAADHAAVGRSVAQWRKATDRAWDRLEIGEAKVKQEGNEYVFEVPVFLADLSTDAVKVMLYADAVDNLPRAEHELQLTPSPEKTAVVPAKPMQLYRARIPVVRAAADYTVCLQGKHAQAAVPLENRNIYWQH</sequence>
<gene>
    <name evidence="6" type="ORF">DCC81_14885</name>
</gene>
<evidence type="ECO:0000256" key="2">
    <source>
        <dbReference type="ARBA" id="ARBA00006047"/>
    </source>
</evidence>
<feature type="domain" description="DUF3417" evidence="5">
    <location>
        <begin position="10"/>
        <end position="112"/>
    </location>
</feature>
<proteinExistence type="inferred from homology"/>
<dbReference type="Gene3D" id="3.40.50.2000">
    <property type="entry name" value="Glycogen Phosphorylase B"/>
    <property type="match status" value="3"/>
</dbReference>
<evidence type="ECO:0000256" key="1">
    <source>
        <dbReference type="ARBA" id="ARBA00001275"/>
    </source>
</evidence>
<reference evidence="6 7" key="1">
    <citation type="submission" date="2018-04" db="EMBL/GenBank/DDBJ databases">
        <title>Chitinophaga fuyangensis sp. nov., isolated from soil in a chemical factory.</title>
        <authorList>
            <person name="Chen K."/>
        </authorList>
    </citation>
    <scope>NUCLEOTIDE SEQUENCE [LARGE SCALE GENOMIC DNA]</scope>
    <source>
        <strain evidence="6 7">LY-1</strain>
    </source>
</reference>
<dbReference type="SUPFAM" id="SSF53756">
    <property type="entry name" value="UDP-Glycosyltransferase/glycogen phosphorylase"/>
    <property type="match status" value="1"/>
</dbReference>
<evidence type="ECO:0000313" key="7">
    <source>
        <dbReference type="Proteomes" id="UP000244450"/>
    </source>
</evidence>
<dbReference type="PANTHER" id="PTHR42655">
    <property type="entry name" value="GLYCOGEN PHOSPHORYLASE"/>
    <property type="match status" value="1"/>
</dbReference>
<dbReference type="AlphaFoldDB" id="A0A2T7BH14"/>
<organism evidence="6 7">
    <name type="scientific">Chitinophaga parva</name>
    <dbReference type="NCBI Taxonomy" id="2169414"/>
    <lineage>
        <taxon>Bacteria</taxon>
        <taxon>Pseudomonadati</taxon>
        <taxon>Bacteroidota</taxon>
        <taxon>Chitinophagia</taxon>
        <taxon>Chitinophagales</taxon>
        <taxon>Chitinophagaceae</taxon>
        <taxon>Chitinophaga</taxon>
    </lineage>
</organism>
<dbReference type="RefSeq" id="WP_108687404.1">
    <property type="nucleotide sequence ID" value="NZ_QCYK01000002.1"/>
</dbReference>
<keyword evidence="3" id="KW-0021">Allosteric enzyme</keyword>
<evidence type="ECO:0000313" key="6">
    <source>
        <dbReference type="EMBL" id="PUZ25564.1"/>
    </source>
</evidence>
<keyword evidence="4" id="KW-0663">Pyridoxal phosphate</keyword>
<dbReference type="Pfam" id="PF00343">
    <property type="entry name" value="Phosphorylase"/>
    <property type="match status" value="1"/>
</dbReference>
<dbReference type="GO" id="GO:0030170">
    <property type="term" value="F:pyridoxal phosphate binding"/>
    <property type="evidence" value="ECO:0007669"/>
    <property type="project" value="InterPro"/>
</dbReference>
<protein>
    <submittedName>
        <fullName evidence="6">DUF3417 domain-containing protein</fullName>
    </submittedName>
</protein>
<dbReference type="OrthoDB" id="9760804at2"/>
<keyword evidence="7" id="KW-1185">Reference proteome</keyword>
<dbReference type="InterPro" id="IPR011834">
    <property type="entry name" value="Agluc_phsphrylas"/>
</dbReference>
<dbReference type="Proteomes" id="UP000244450">
    <property type="component" value="Unassembled WGS sequence"/>
</dbReference>
<dbReference type="Pfam" id="PF11897">
    <property type="entry name" value="DUF3417"/>
    <property type="match status" value="1"/>
</dbReference>
<dbReference type="InterPro" id="IPR052182">
    <property type="entry name" value="Glycogen/Maltodextrin_Phosph"/>
</dbReference>
<comment type="caution">
    <text evidence="6">The sequence shown here is derived from an EMBL/GenBank/DDBJ whole genome shotgun (WGS) entry which is preliminary data.</text>
</comment>
<dbReference type="PANTHER" id="PTHR42655:SF1">
    <property type="entry name" value="GLYCOGEN PHOSPHORYLASE"/>
    <property type="match status" value="1"/>
</dbReference>
<dbReference type="GO" id="GO:0005975">
    <property type="term" value="P:carbohydrate metabolic process"/>
    <property type="evidence" value="ECO:0007669"/>
    <property type="project" value="InterPro"/>
</dbReference>
<dbReference type="InterPro" id="IPR000811">
    <property type="entry name" value="Glyco_trans_35"/>
</dbReference>
<dbReference type="NCBIfam" id="TIGR02094">
    <property type="entry name" value="more_P_ylases"/>
    <property type="match status" value="1"/>
</dbReference>
<evidence type="ECO:0000259" key="5">
    <source>
        <dbReference type="Pfam" id="PF11897"/>
    </source>
</evidence>
<dbReference type="InterPro" id="IPR024517">
    <property type="entry name" value="Glycogen_phosphorylase_DUF3417"/>
</dbReference>
<accession>A0A2T7BH14</accession>
<dbReference type="EMBL" id="QCYK01000002">
    <property type="protein sequence ID" value="PUZ25564.1"/>
    <property type="molecule type" value="Genomic_DNA"/>
</dbReference>
<comment type="catalytic activity">
    <reaction evidence="1">
        <text>[(1-&gt;4)-alpha-D-glucosyl](n) + phosphate = [(1-&gt;4)-alpha-D-glucosyl](n-1) + alpha-D-glucose 1-phosphate</text>
        <dbReference type="Rhea" id="RHEA:41732"/>
        <dbReference type="Rhea" id="RHEA-COMP:9584"/>
        <dbReference type="Rhea" id="RHEA-COMP:9586"/>
        <dbReference type="ChEBI" id="CHEBI:15444"/>
        <dbReference type="ChEBI" id="CHEBI:43474"/>
        <dbReference type="ChEBI" id="CHEBI:58601"/>
        <dbReference type="EC" id="2.4.1.1"/>
    </reaction>
</comment>
<dbReference type="GO" id="GO:0008184">
    <property type="term" value="F:glycogen phosphorylase activity"/>
    <property type="evidence" value="ECO:0007669"/>
    <property type="project" value="InterPro"/>
</dbReference>